<accession>A0A2V1E2R2</accession>
<dbReference type="EMBL" id="KZ805318">
    <property type="protein sequence ID" value="PVI04818.1"/>
    <property type="molecule type" value="Genomic_DNA"/>
</dbReference>
<dbReference type="OrthoDB" id="444631at2759"/>
<dbReference type="STRING" id="97972.A0A2V1E2R2"/>
<keyword evidence="1" id="KW-0472">Membrane</keyword>
<proteinExistence type="predicted"/>
<keyword evidence="1" id="KW-1133">Transmembrane helix</keyword>
<keyword evidence="3" id="KW-1185">Reference proteome</keyword>
<feature type="transmembrane region" description="Helical" evidence="1">
    <location>
        <begin position="37"/>
        <end position="63"/>
    </location>
</feature>
<gene>
    <name evidence="2" type="ORF">DM02DRAFT_624609</name>
</gene>
<dbReference type="AlphaFoldDB" id="A0A2V1E2R2"/>
<evidence type="ECO:0000313" key="3">
    <source>
        <dbReference type="Proteomes" id="UP000244855"/>
    </source>
</evidence>
<dbReference type="Proteomes" id="UP000244855">
    <property type="component" value="Unassembled WGS sequence"/>
</dbReference>
<keyword evidence="1" id="KW-0812">Transmembrane</keyword>
<organism evidence="2 3">
    <name type="scientific">Periconia macrospinosa</name>
    <dbReference type="NCBI Taxonomy" id="97972"/>
    <lineage>
        <taxon>Eukaryota</taxon>
        <taxon>Fungi</taxon>
        <taxon>Dikarya</taxon>
        <taxon>Ascomycota</taxon>
        <taxon>Pezizomycotina</taxon>
        <taxon>Dothideomycetes</taxon>
        <taxon>Pleosporomycetidae</taxon>
        <taxon>Pleosporales</taxon>
        <taxon>Massarineae</taxon>
        <taxon>Periconiaceae</taxon>
        <taxon>Periconia</taxon>
    </lineage>
</organism>
<evidence type="ECO:0000313" key="2">
    <source>
        <dbReference type="EMBL" id="PVI04818.1"/>
    </source>
</evidence>
<feature type="transmembrane region" description="Helical" evidence="1">
    <location>
        <begin position="75"/>
        <end position="96"/>
    </location>
</feature>
<reference evidence="2 3" key="1">
    <citation type="journal article" date="2018" name="Sci. Rep.">
        <title>Comparative genomics provides insights into the lifestyle and reveals functional heterogeneity of dark septate endophytic fungi.</title>
        <authorList>
            <person name="Knapp D.G."/>
            <person name="Nemeth J.B."/>
            <person name="Barry K."/>
            <person name="Hainaut M."/>
            <person name="Henrissat B."/>
            <person name="Johnson J."/>
            <person name="Kuo A."/>
            <person name="Lim J.H.P."/>
            <person name="Lipzen A."/>
            <person name="Nolan M."/>
            <person name="Ohm R.A."/>
            <person name="Tamas L."/>
            <person name="Grigoriev I.V."/>
            <person name="Spatafora J.W."/>
            <person name="Nagy L.G."/>
            <person name="Kovacs G.M."/>
        </authorList>
    </citation>
    <scope>NUCLEOTIDE SEQUENCE [LARGE SCALE GENOMIC DNA]</scope>
    <source>
        <strain evidence="2 3">DSE2036</strain>
    </source>
</reference>
<evidence type="ECO:0000256" key="1">
    <source>
        <dbReference type="SAM" id="Phobius"/>
    </source>
</evidence>
<protein>
    <recommendedName>
        <fullName evidence="4">Chitin synthase export chaperone</fullName>
    </recommendedName>
</protein>
<name>A0A2V1E2R2_9PLEO</name>
<evidence type="ECO:0008006" key="4">
    <source>
        <dbReference type="Google" id="ProtNLM"/>
    </source>
</evidence>
<sequence>MFATIDFSHMAPEQLAQIPAGVPPLGVVPNLVNPPTVGYNIVIAGSILMAIMLTVVAMRFYVVFRLKKKMGGDDWTVVAGVIGSCYYFAVLCLAVTKAKFGTHMYNLSVAHMRRKEVALLIWYNQVGLHV</sequence>